<evidence type="ECO:0000313" key="1">
    <source>
        <dbReference type="EMBL" id="KHN10914.1"/>
    </source>
</evidence>
<reference evidence="1" key="1">
    <citation type="submission" date="2014-07" db="EMBL/GenBank/DDBJ databases">
        <title>Identification of a novel salt tolerance gene in wild soybean by whole-genome sequencing.</title>
        <authorList>
            <person name="Lam H.-M."/>
            <person name="Qi X."/>
            <person name="Li M.-W."/>
            <person name="Liu X."/>
            <person name="Xie M."/>
            <person name="Ni M."/>
            <person name="Xu X."/>
        </authorList>
    </citation>
    <scope>NUCLEOTIDE SEQUENCE [LARGE SCALE GENOMIC DNA]</scope>
    <source>
        <tissue evidence="1">Root</tissue>
    </source>
</reference>
<dbReference type="AlphaFoldDB" id="A0A0B2PTC6"/>
<accession>A0A0B2PTC6</accession>
<protein>
    <submittedName>
        <fullName evidence="1">Uncharacterized protein</fullName>
    </submittedName>
</protein>
<dbReference type="EMBL" id="KN664071">
    <property type="protein sequence ID" value="KHN10914.1"/>
    <property type="molecule type" value="Genomic_DNA"/>
</dbReference>
<organism evidence="1">
    <name type="scientific">Glycine soja</name>
    <name type="common">Wild soybean</name>
    <dbReference type="NCBI Taxonomy" id="3848"/>
    <lineage>
        <taxon>Eukaryota</taxon>
        <taxon>Viridiplantae</taxon>
        <taxon>Streptophyta</taxon>
        <taxon>Embryophyta</taxon>
        <taxon>Tracheophyta</taxon>
        <taxon>Spermatophyta</taxon>
        <taxon>Magnoliopsida</taxon>
        <taxon>eudicotyledons</taxon>
        <taxon>Gunneridae</taxon>
        <taxon>Pentapetalae</taxon>
        <taxon>rosids</taxon>
        <taxon>fabids</taxon>
        <taxon>Fabales</taxon>
        <taxon>Fabaceae</taxon>
        <taxon>Papilionoideae</taxon>
        <taxon>50 kb inversion clade</taxon>
        <taxon>NPAAA clade</taxon>
        <taxon>indigoferoid/millettioid clade</taxon>
        <taxon>Phaseoleae</taxon>
        <taxon>Glycine</taxon>
        <taxon>Glycine subgen. Soja</taxon>
    </lineage>
</organism>
<proteinExistence type="predicted"/>
<gene>
    <name evidence="1" type="ORF">glysoja_026649</name>
</gene>
<sequence>MHHASCIHPFQWTPGQTLPPMFCRRYFNSHKKHVITKYLITNVKTRTNFRLSST</sequence>
<name>A0A0B2PTC6_GLYSO</name>
<dbReference type="Proteomes" id="UP000053555">
    <property type="component" value="Unassembled WGS sequence"/>
</dbReference>